<dbReference type="InterPro" id="IPR057708">
    <property type="entry name" value="DUF7948"/>
</dbReference>
<evidence type="ECO:0000259" key="1">
    <source>
        <dbReference type="Pfam" id="PF25778"/>
    </source>
</evidence>
<dbReference type="PANTHER" id="PTHR35580">
    <property type="entry name" value="CELL SURFACE GLYCOPROTEIN (S-LAYER PROTEIN)-LIKE PROTEIN"/>
    <property type="match status" value="1"/>
</dbReference>
<dbReference type="InterPro" id="IPR052918">
    <property type="entry name" value="Motility_Chemotaxis_Reg"/>
</dbReference>
<evidence type="ECO:0000313" key="3">
    <source>
        <dbReference type="Proteomes" id="UP001549320"/>
    </source>
</evidence>
<name>A0ABV2Q3Q9_9BURK</name>
<protein>
    <recommendedName>
        <fullName evidence="1">DUF7948 domain-containing protein</fullName>
    </recommendedName>
</protein>
<dbReference type="PANTHER" id="PTHR35580:SF1">
    <property type="entry name" value="PHYTASE-LIKE DOMAIN-CONTAINING PROTEIN"/>
    <property type="match status" value="1"/>
</dbReference>
<accession>A0ABV2Q3Q9</accession>
<proteinExistence type="predicted"/>
<feature type="domain" description="DUF7948" evidence="1">
    <location>
        <begin position="69"/>
        <end position="299"/>
    </location>
</feature>
<evidence type="ECO:0000313" key="2">
    <source>
        <dbReference type="EMBL" id="MET4575218.1"/>
    </source>
</evidence>
<dbReference type="Proteomes" id="UP001549320">
    <property type="component" value="Unassembled WGS sequence"/>
</dbReference>
<reference evidence="2 3" key="1">
    <citation type="submission" date="2024-06" db="EMBL/GenBank/DDBJ databases">
        <title>Sorghum-associated microbial communities from plants grown in Nebraska, USA.</title>
        <authorList>
            <person name="Schachtman D."/>
        </authorList>
    </citation>
    <scope>NUCLEOTIDE SEQUENCE [LARGE SCALE GENOMIC DNA]</scope>
    <source>
        <strain evidence="2 3">2709</strain>
    </source>
</reference>
<dbReference type="Pfam" id="PF25778">
    <property type="entry name" value="DUF7948"/>
    <property type="match status" value="1"/>
</dbReference>
<gene>
    <name evidence="2" type="ORF">ABIE13_000315</name>
</gene>
<comment type="caution">
    <text evidence="2">The sequence shown here is derived from an EMBL/GenBank/DDBJ whole genome shotgun (WGS) entry which is preliminary data.</text>
</comment>
<dbReference type="EMBL" id="JBEPSH010000001">
    <property type="protein sequence ID" value="MET4575218.1"/>
    <property type="molecule type" value="Genomic_DNA"/>
</dbReference>
<organism evidence="2 3">
    <name type="scientific">Ottowia thiooxydans</name>
    <dbReference type="NCBI Taxonomy" id="219182"/>
    <lineage>
        <taxon>Bacteria</taxon>
        <taxon>Pseudomonadati</taxon>
        <taxon>Pseudomonadota</taxon>
        <taxon>Betaproteobacteria</taxon>
        <taxon>Burkholderiales</taxon>
        <taxon>Comamonadaceae</taxon>
        <taxon>Ottowia</taxon>
    </lineage>
</organism>
<sequence length="954" mass="97767">MQFMKFPVEVPPTSIAIKRCGWKIVSAMLVTLGSYHAGAHSAPSTSSSTNKIPNQVEIQQALGTLSIPFEQNTGQFDANIAFMGNTFAGAVYVTQDGKMIYRLPGKPVSTQVKSGIRLDNSEHFQKRQERGPGWQLTESLVRALPMSPQGRKGASTHVARFTPQGRFSSPTWQSVTVGEPWPGVVLELAARGHNIEKLFHVSPGADASQIAVKVEGATSLALGKDGSLVVGTGNGEISYTAPIAWQEIGGKRFPVEVRYTLQSEESALSPEAKDLSGTPNRYGFVLARHDPSYPLVIDPLIQSTYVGGTDSQDIYSIVIDSNNADVLVGGESSADSVPCVSSATSGCANGAQSTYAGGSSDAFVARLSGDLRTFKQSTYLGGSGAERIFSLALDTTNGDLLVAGSTSSANLPCVTASISGCANAAQSIFAGGDPGMGGDTDGFIARLSGNLQTLKQSTYLGGTGAESIQKLVLDASSGDVLVAGQTFSSDLPCTTIASGCVDGAQPSRLGLSDSFVARLSGNLQTLRQSTYLGGSGWDLAYGLAVSSNGDVVLAGYTEVGDFPCTSTASSGCVDGAQATYGGGLSDGFVSLLSGNLQTLKQSTYLGGSDSEMILTLTLDETSNDVLVGGVSSSTDLPCLTNATPGCGAGAQSAYGGNSYDGFVTRLSGDLLTFRQSTLLGGSGIDWLSTLVLDPNSGDVLVAGYTSSTDLPCITVATAGCASGAQTAFVDVPGGMLGIANGFVSRLSGNLQTLRQSTYLGGTQRDLLRALALDANGDVVVAGGTLSSDFPCTTSAPDGCSDGAQLASGTGGDGFVTRLSGDLKRVSSQFITFPPQIPAVRGFVSGLTFTINPLASASSGLPVSYSSGTPGICSVSGNVVTVLGLGTCDIIAAQAGSDNYTAATPQTSSVQIAALPPGAATITAVPLLEQWWEKTLLVLLLAGTAWGLRSRQTGR</sequence>
<keyword evidence="3" id="KW-1185">Reference proteome</keyword>